<feature type="domain" description="Glycosyl hydrolase family 63 C-terminal" evidence="14">
    <location>
        <begin position="240"/>
        <end position="716"/>
    </location>
</feature>
<feature type="domain" description="Glycosyl hydrolase family 63 N-terminal" evidence="15">
    <location>
        <begin position="3"/>
        <end position="210"/>
    </location>
</feature>
<comment type="similarity">
    <text evidence="2 12">Belongs to the glycosyl hydrolase 63 family.</text>
</comment>
<dbReference type="GO" id="GO:0009311">
    <property type="term" value="P:oligosaccharide metabolic process"/>
    <property type="evidence" value="ECO:0007669"/>
    <property type="project" value="UniProtKB-UniRule"/>
</dbReference>
<dbReference type="Pfam" id="PF03200">
    <property type="entry name" value="Glyco_hydro_63"/>
    <property type="match status" value="1"/>
</dbReference>
<dbReference type="InterPro" id="IPR038518">
    <property type="entry name" value="Glyco_hydro_63N_sf"/>
</dbReference>
<evidence type="ECO:0000256" key="12">
    <source>
        <dbReference type="RuleBase" id="RU368089"/>
    </source>
</evidence>
<keyword evidence="10 12" id="KW-0326">Glycosidase</keyword>
<dbReference type="GO" id="GO:0004573">
    <property type="term" value="F:Glc3Man9GlcNAc2 oligosaccharide glucosidase activity"/>
    <property type="evidence" value="ECO:0007669"/>
    <property type="project" value="UniProtKB-UniRule"/>
</dbReference>
<dbReference type="Gene3D" id="2.70.98.110">
    <property type="entry name" value="Glycosyl hydrolase family 63, N-terminal domain"/>
    <property type="match status" value="1"/>
</dbReference>
<dbReference type="InterPro" id="IPR031335">
    <property type="entry name" value="Glyco_hydro_63_C"/>
</dbReference>
<sequence length="720" mass="81743">DDSLLWGPYRPNLYFGIRPRISKSLSLGLMWIKNVDSKPDFEKLRHTCEQSDGMAEYGWSMYDPRTGGVQTISDPGNNIDLTTEFVKITDGSQKGSWGTRVRGSFRDASHSSNVSLIWYIFMESDDTKSKPNTLECQKGAGPAGVECHGYSHGLDSFTIQSPPVRTGDAAFLNVQGLRIPDNQLWMAKENFVKIHKASRPNSLASHQTENNVYYVEHMFSRDFEFDILFTPSQSQKTMSANALTEALKQANSTSLARFDAAFRPKSPFDGAQYSKFSQSLLSNLLGGIGFFSGSSLIDTSDQSKYEEEAIKTSTHSVNEHTKPELGKPVELFSSVPSRPVFPRGFLWDEGFHQLLILEWDLDLSIEMLQSWLSVMDERGWIAREFILGPEARSKVPYEFQIMYPNHANPPTLFLAAQAITQIFSKERPYHGRASKYLKNKNLADQVLDEIFFKLNKQYSWFRDSQKGNASSAQSADVYRWRGRTSQHILASGLDDYPRPQPPSLLELHVDAASWVDLMATVLRDMARSLGRTDSRVFEDQRVTIKASLDSIHWSPESRAYCDAVPSGTGFSQVCHLGYVSLMPFLLGLLDHDDPKVGDMLDLIRDEKKLWSPHGLQSLSKSDEFYGKDENYWRGPIWININFLAIQRLLDISQKEGPYQARARMIYSELRRNVVSTVYESWKITGYAWEQYNQDTGAGQRTQHFTGWTALVVKIMAFPDL</sequence>
<evidence type="ECO:0000256" key="1">
    <source>
        <dbReference type="ARBA" id="ARBA00004648"/>
    </source>
</evidence>
<evidence type="ECO:0000259" key="14">
    <source>
        <dbReference type="Pfam" id="PF03200"/>
    </source>
</evidence>
<feature type="non-terminal residue" evidence="16">
    <location>
        <position position="720"/>
    </location>
</feature>
<keyword evidence="8" id="KW-0472">Membrane</keyword>
<dbReference type="Proteomes" id="UP000799302">
    <property type="component" value="Unassembled WGS sequence"/>
</dbReference>
<keyword evidence="9 13" id="KW-0325">Glycoprotein</keyword>
<evidence type="ECO:0000256" key="9">
    <source>
        <dbReference type="ARBA" id="ARBA00023180"/>
    </source>
</evidence>
<protein>
    <recommendedName>
        <fullName evidence="11 12">Mannosyl-oligosaccharide glucosidase</fullName>
        <ecNumber evidence="11 12">3.2.1.106</ecNumber>
    </recommendedName>
    <alternativeName>
        <fullName evidence="13">Glucosidase I</fullName>
    </alternativeName>
</protein>
<comment type="pathway">
    <text evidence="13">Glycan metabolism; N-glycan degradation.</text>
</comment>
<accession>A0A6A6UC96</accession>
<evidence type="ECO:0000256" key="7">
    <source>
        <dbReference type="ARBA" id="ARBA00022989"/>
    </source>
</evidence>
<comment type="function">
    <text evidence="12">Cleaves the distal alpha 1,2-linked glucose residue from the Glc(3)Man(9)GlcNAc(2) oligosaccharide precursor.</text>
</comment>
<dbReference type="InterPro" id="IPR004888">
    <property type="entry name" value="Glycoside_hydrolase_63"/>
</dbReference>
<dbReference type="EMBL" id="MU004236">
    <property type="protein sequence ID" value="KAF2668554.1"/>
    <property type="molecule type" value="Genomic_DNA"/>
</dbReference>
<reference evidence="16" key="1">
    <citation type="journal article" date="2020" name="Stud. Mycol.">
        <title>101 Dothideomycetes genomes: a test case for predicting lifestyles and emergence of pathogens.</title>
        <authorList>
            <person name="Haridas S."/>
            <person name="Albert R."/>
            <person name="Binder M."/>
            <person name="Bloem J."/>
            <person name="Labutti K."/>
            <person name="Salamov A."/>
            <person name="Andreopoulos B."/>
            <person name="Baker S."/>
            <person name="Barry K."/>
            <person name="Bills G."/>
            <person name="Bluhm B."/>
            <person name="Cannon C."/>
            <person name="Castanera R."/>
            <person name="Culley D."/>
            <person name="Daum C."/>
            <person name="Ezra D."/>
            <person name="Gonzalez J."/>
            <person name="Henrissat B."/>
            <person name="Kuo A."/>
            <person name="Liang C."/>
            <person name="Lipzen A."/>
            <person name="Lutzoni F."/>
            <person name="Magnuson J."/>
            <person name="Mondo S."/>
            <person name="Nolan M."/>
            <person name="Ohm R."/>
            <person name="Pangilinan J."/>
            <person name="Park H.-J."/>
            <person name="Ramirez L."/>
            <person name="Alfaro M."/>
            <person name="Sun H."/>
            <person name="Tritt A."/>
            <person name="Yoshinaga Y."/>
            <person name="Zwiers L.-H."/>
            <person name="Turgeon B."/>
            <person name="Goodwin S."/>
            <person name="Spatafora J."/>
            <person name="Crous P."/>
            <person name="Grigoriev I."/>
        </authorList>
    </citation>
    <scope>NUCLEOTIDE SEQUENCE</scope>
    <source>
        <strain evidence="16">CBS 115976</strain>
    </source>
</reference>
<dbReference type="EC" id="3.2.1.106" evidence="11 12"/>
<gene>
    <name evidence="16" type="ORF">BT63DRAFT_357210</name>
</gene>
<dbReference type="Pfam" id="PF16923">
    <property type="entry name" value="Glyco_hydro_63N"/>
    <property type="match status" value="1"/>
</dbReference>
<comment type="catalytic activity">
    <reaction evidence="12">
        <text>N(4)-(alpha-D-Glc-(1-&gt;2)-alpha-D-Glc-(1-&gt;3)-alpha-D-Glc-(1-&gt;3)-alpha-D-Man-(1-&gt;2)-alpha-D-Man-(1-&gt;2)-alpha-D-Man-(1-&gt;3)-[alpha-D-Man-(1-&gt;2)-alpha-D-Man-(1-&gt;3)-[alpha-D-Man-(1-&gt;2)-alpha-D-Man-(1-&gt;6)]-alpha-D-Man-(1-&gt;6)]-beta-D-Man-(1-&gt;4)-beta-D-GlcNAc-(1-&gt;4)-beta-D-GlcNAc)-L-asparaginyl-[protein] + H2O = N(4)-(alpha-D-Glc-(1-&gt;3)-alpha-D-Glc-(1-&gt;3)-alpha-D-Man-(1-&gt;2)-alpha-D-Man-(1-&gt;2)-alpha-D-Man-(1-&gt;3)-[alpha-D-Man-(1-&gt;2)-alpha-D-Man-(1-&gt;3)-[alpha-D-Man-(1-&gt;2)-alpha-D-Man-(1-&gt;6)]-alpha-D-Man-(1-&gt;6)]-beta-D-Man-(1-&gt;4)-beta-D-GlcNAc-(1-&gt;4)-beta-D-GlcNAc)-L-asparaginyl-[protein] + beta-D-glucose</text>
        <dbReference type="Rhea" id="RHEA:55988"/>
        <dbReference type="Rhea" id="RHEA-COMP:12806"/>
        <dbReference type="Rhea" id="RHEA-COMP:14355"/>
        <dbReference type="ChEBI" id="CHEBI:15377"/>
        <dbReference type="ChEBI" id="CHEBI:15903"/>
        <dbReference type="ChEBI" id="CHEBI:59082"/>
        <dbReference type="ChEBI" id="CHEBI:132537"/>
        <dbReference type="EC" id="3.2.1.106"/>
    </reaction>
</comment>
<organism evidence="16 17">
    <name type="scientific">Microthyrium microscopicum</name>
    <dbReference type="NCBI Taxonomy" id="703497"/>
    <lineage>
        <taxon>Eukaryota</taxon>
        <taxon>Fungi</taxon>
        <taxon>Dikarya</taxon>
        <taxon>Ascomycota</taxon>
        <taxon>Pezizomycotina</taxon>
        <taxon>Dothideomycetes</taxon>
        <taxon>Dothideomycetes incertae sedis</taxon>
        <taxon>Microthyriales</taxon>
        <taxon>Microthyriaceae</taxon>
        <taxon>Microthyrium</taxon>
    </lineage>
</organism>
<evidence type="ECO:0000256" key="2">
    <source>
        <dbReference type="ARBA" id="ARBA00010833"/>
    </source>
</evidence>
<keyword evidence="4 12" id="KW-0378">Hydrolase</keyword>
<dbReference type="PANTHER" id="PTHR10412:SF11">
    <property type="entry name" value="MANNOSYL-OLIGOSACCHARIDE GLUCOSIDASE"/>
    <property type="match status" value="1"/>
</dbReference>
<dbReference type="GO" id="GO:0006487">
    <property type="term" value="P:protein N-linked glycosylation"/>
    <property type="evidence" value="ECO:0007669"/>
    <property type="project" value="UniProtKB-UniRule"/>
</dbReference>
<dbReference type="InterPro" id="IPR012341">
    <property type="entry name" value="6hp_glycosidase-like_sf"/>
</dbReference>
<feature type="non-terminal residue" evidence="16">
    <location>
        <position position="1"/>
    </location>
</feature>
<evidence type="ECO:0000256" key="11">
    <source>
        <dbReference type="ARBA" id="ARBA00038888"/>
    </source>
</evidence>
<keyword evidence="17" id="KW-1185">Reference proteome</keyword>
<evidence type="ECO:0000256" key="3">
    <source>
        <dbReference type="ARBA" id="ARBA00022692"/>
    </source>
</evidence>
<dbReference type="GO" id="GO:0005789">
    <property type="term" value="C:endoplasmic reticulum membrane"/>
    <property type="evidence" value="ECO:0007669"/>
    <property type="project" value="UniProtKB-SubCell"/>
</dbReference>
<keyword evidence="7" id="KW-1133">Transmembrane helix</keyword>
<evidence type="ECO:0000256" key="13">
    <source>
        <dbReference type="RuleBase" id="RU369107"/>
    </source>
</evidence>
<dbReference type="Gene3D" id="1.50.10.10">
    <property type="match status" value="1"/>
</dbReference>
<evidence type="ECO:0000259" key="15">
    <source>
        <dbReference type="Pfam" id="PF16923"/>
    </source>
</evidence>
<proteinExistence type="inferred from homology"/>
<comment type="subcellular location">
    <subcellularLocation>
        <location evidence="1 12">Endoplasmic reticulum membrane</location>
        <topology evidence="1 12">Single-pass type II membrane protein</topology>
    </subcellularLocation>
</comment>
<keyword evidence="5 12" id="KW-0256">Endoplasmic reticulum</keyword>
<dbReference type="InterPro" id="IPR008928">
    <property type="entry name" value="6-hairpin_glycosidase_sf"/>
</dbReference>
<evidence type="ECO:0000256" key="4">
    <source>
        <dbReference type="ARBA" id="ARBA00022801"/>
    </source>
</evidence>
<dbReference type="AlphaFoldDB" id="A0A6A6UC96"/>
<dbReference type="InterPro" id="IPR031631">
    <property type="entry name" value="Glyco_hydro_63N"/>
</dbReference>
<evidence type="ECO:0000256" key="5">
    <source>
        <dbReference type="ARBA" id="ARBA00022824"/>
    </source>
</evidence>
<evidence type="ECO:0000256" key="6">
    <source>
        <dbReference type="ARBA" id="ARBA00022968"/>
    </source>
</evidence>
<keyword evidence="3" id="KW-0812">Transmembrane</keyword>
<evidence type="ECO:0000256" key="8">
    <source>
        <dbReference type="ARBA" id="ARBA00023136"/>
    </source>
</evidence>
<dbReference type="SUPFAM" id="SSF48208">
    <property type="entry name" value="Six-hairpin glycosidases"/>
    <property type="match status" value="1"/>
</dbReference>
<name>A0A6A6UC96_9PEZI</name>
<evidence type="ECO:0000256" key="10">
    <source>
        <dbReference type="ARBA" id="ARBA00023295"/>
    </source>
</evidence>
<dbReference type="PANTHER" id="PTHR10412">
    <property type="entry name" value="MANNOSYL-OLIGOSACCHARIDE GLUCOSIDASE"/>
    <property type="match status" value="1"/>
</dbReference>
<evidence type="ECO:0000313" key="16">
    <source>
        <dbReference type="EMBL" id="KAF2668554.1"/>
    </source>
</evidence>
<keyword evidence="6" id="KW-0735">Signal-anchor</keyword>
<evidence type="ECO:0000313" key="17">
    <source>
        <dbReference type="Proteomes" id="UP000799302"/>
    </source>
</evidence>
<dbReference type="OrthoDB" id="410058at2759"/>